<dbReference type="InterPro" id="IPR036271">
    <property type="entry name" value="Tet_transcr_reg_TetR-rel_C_sf"/>
</dbReference>
<organism evidence="2 3">
    <name type="scientific">Microbacterium terregens</name>
    <dbReference type="NCBI Taxonomy" id="69363"/>
    <lineage>
        <taxon>Bacteria</taxon>
        <taxon>Bacillati</taxon>
        <taxon>Actinomycetota</taxon>
        <taxon>Actinomycetes</taxon>
        <taxon>Micrococcales</taxon>
        <taxon>Microbacteriaceae</taxon>
        <taxon>Microbacterium</taxon>
    </lineage>
</organism>
<accession>A0ABV5SYG5</accession>
<evidence type="ECO:0000313" key="2">
    <source>
        <dbReference type="EMBL" id="MFB9644751.1"/>
    </source>
</evidence>
<protein>
    <submittedName>
        <fullName evidence="2">QsdR family transcriptional regulator</fullName>
    </submittedName>
</protein>
<evidence type="ECO:0000313" key="3">
    <source>
        <dbReference type="Proteomes" id="UP001589611"/>
    </source>
</evidence>
<sequence length="169" mass="19076">MSGERIDMQDLARDLGVDRSTLFRWVGNRDTLLVSVLTSLTDPTLARIEASLDETGARRIARAAGAYAEALLSASYYRVFLRREPERALRLITTKESHLQQHVVNRFEKMITHERETGLLRHPLDAHDLAYLVVRVIESFVYSDLITGDEPNAEKVEAAIAVVVRVDSD</sequence>
<comment type="caution">
    <text evidence="2">The sequence shown here is derived from an EMBL/GenBank/DDBJ whole genome shotgun (WGS) entry which is preliminary data.</text>
</comment>
<dbReference type="Pfam" id="PF18598">
    <property type="entry name" value="TetR_C_36"/>
    <property type="match status" value="1"/>
</dbReference>
<dbReference type="RefSeq" id="WP_378720919.1">
    <property type="nucleotide sequence ID" value="NZ_JBHMBE010000001.1"/>
</dbReference>
<feature type="domain" description="QsdR TetR regulatory C-terminal" evidence="1">
    <location>
        <begin position="55"/>
        <end position="165"/>
    </location>
</feature>
<proteinExistence type="predicted"/>
<dbReference type="Proteomes" id="UP001589611">
    <property type="component" value="Unassembled WGS sequence"/>
</dbReference>
<dbReference type="EMBL" id="JBHMBE010000001">
    <property type="protein sequence ID" value="MFB9644751.1"/>
    <property type="molecule type" value="Genomic_DNA"/>
</dbReference>
<dbReference type="Gene3D" id="1.10.357.10">
    <property type="entry name" value="Tetracycline Repressor, domain 2"/>
    <property type="match status" value="1"/>
</dbReference>
<dbReference type="InterPro" id="IPR009057">
    <property type="entry name" value="Homeodomain-like_sf"/>
</dbReference>
<reference evidence="2 3" key="1">
    <citation type="submission" date="2024-09" db="EMBL/GenBank/DDBJ databases">
        <authorList>
            <person name="Sun Q."/>
            <person name="Mori K."/>
        </authorList>
    </citation>
    <scope>NUCLEOTIDE SEQUENCE [LARGE SCALE GENOMIC DNA]</scope>
    <source>
        <strain evidence="2 3">JCM 1342</strain>
    </source>
</reference>
<dbReference type="SUPFAM" id="SSF46689">
    <property type="entry name" value="Homeodomain-like"/>
    <property type="match status" value="1"/>
</dbReference>
<evidence type="ECO:0000259" key="1">
    <source>
        <dbReference type="Pfam" id="PF18598"/>
    </source>
</evidence>
<keyword evidence="3" id="KW-1185">Reference proteome</keyword>
<name>A0ABV5SYG5_9MICO</name>
<dbReference type="SUPFAM" id="SSF48498">
    <property type="entry name" value="Tetracyclin repressor-like, C-terminal domain"/>
    <property type="match status" value="1"/>
</dbReference>
<dbReference type="InterPro" id="IPR041485">
    <property type="entry name" value="TetR_C_36"/>
</dbReference>
<gene>
    <name evidence="2" type="ORF">ACFFPJ_02950</name>
</gene>